<dbReference type="PROSITE" id="PS51257">
    <property type="entry name" value="PROKAR_LIPOPROTEIN"/>
    <property type="match status" value="1"/>
</dbReference>
<keyword evidence="4" id="KW-0472">Membrane</keyword>
<dbReference type="SUPFAM" id="SSF48452">
    <property type="entry name" value="TPR-like"/>
    <property type="match status" value="1"/>
</dbReference>
<evidence type="ECO:0000256" key="4">
    <source>
        <dbReference type="ARBA" id="ARBA00023136"/>
    </source>
</evidence>
<dbReference type="GO" id="GO:0009279">
    <property type="term" value="C:cell outer membrane"/>
    <property type="evidence" value="ECO:0007669"/>
    <property type="project" value="UniProtKB-SubCell"/>
</dbReference>
<accession>A0A1H7XZA4</accession>
<gene>
    <name evidence="8" type="ORF">SAMN05661044_05065</name>
</gene>
<evidence type="ECO:0000259" key="7">
    <source>
        <dbReference type="Pfam" id="PF14322"/>
    </source>
</evidence>
<feature type="domain" description="RagB/SusD" evidence="6">
    <location>
        <begin position="262"/>
        <end position="512"/>
    </location>
</feature>
<dbReference type="InterPro" id="IPR011990">
    <property type="entry name" value="TPR-like_helical_dom_sf"/>
</dbReference>
<comment type="subcellular location">
    <subcellularLocation>
        <location evidence="1">Cell outer membrane</location>
    </subcellularLocation>
</comment>
<dbReference type="EMBL" id="FOAF01000011">
    <property type="protein sequence ID" value="SEM38954.1"/>
    <property type="molecule type" value="Genomic_DNA"/>
</dbReference>
<protein>
    <submittedName>
        <fullName evidence="8">Starch-binding associating with outer membrane</fullName>
    </submittedName>
</protein>
<dbReference type="RefSeq" id="WP_093331185.1">
    <property type="nucleotide sequence ID" value="NZ_FOAF01000011.1"/>
</dbReference>
<keyword evidence="3" id="KW-0732">Signal</keyword>
<reference evidence="9" key="1">
    <citation type="submission" date="2016-10" db="EMBL/GenBank/DDBJ databases">
        <authorList>
            <person name="Varghese N."/>
            <person name="Submissions S."/>
        </authorList>
    </citation>
    <scope>NUCLEOTIDE SEQUENCE [LARGE SCALE GENOMIC DNA]</scope>
    <source>
        <strain evidence="9">DSM 18733</strain>
    </source>
</reference>
<name>A0A1H7XZA4_OLID1</name>
<dbReference type="InterPro" id="IPR012944">
    <property type="entry name" value="SusD_RagB_dom"/>
</dbReference>
<dbReference type="Gene3D" id="1.25.40.390">
    <property type="match status" value="1"/>
</dbReference>
<proteinExistence type="inferred from homology"/>
<evidence type="ECO:0000256" key="5">
    <source>
        <dbReference type="ARBA" id="ARBA00023237"/>
    </source>
</evidence>
<evidence type="ECO:0000256" key="2">
    <source>
        <dbReference type="ARBA" id="ARBA00006275"/>
    </source>
</evidence>
<dbReference type="STRING" id="407022.SAMN05661044_05065"/>
<evidence type="ECO:0000313" key="8">
    <source>
        <dbReference type="EMBL" id="SEM38954.1"/>
    </source>
</evidence>
<comment type="similarity">
    <text evidence="2">Belongs to the SusD family.</text>
</comment>
<evidence type="ECO:0000259" key="6">
    <source>
        <dbReference type="Pfam" id="PF07980"/>
    </source>
</evidence>
<dbReference type="AlphaFoldDB" id="A0A1H7XZA4"/>
<dbReference type="OrthoDB" id="993981at2"/>
<evidence type="ECO:0000256" key="1">
    <source>
        <dbReference type="ARBA" id="ARBA00004442"/>
    </source>
</evidence>
<dbReference type="Proteomes" id="UP000199421">
    <property type="component" value="Unassembled WGS sequence"/>
</dbReference>
<feature type="domain" description="SusD-like N-terminal" evidence="7">
    <location>
        <begin position="21"/>
        <end position="223"/>
    </location>
</feature>
<evidence type="ECO:0000313" key="9">
    <source>
        <dbReference type="Proteomes" id="UP000199421"/>
    </source>
</evidence>
<dbReference type="CDD" id="cd08977">
    <property type="entry name" value="SusD"/>
    <property type="match status" value="1"/>
</dbReference>
<keyword evidence="5" id="KW-0998">Cell outer membrane</keyword>
<dbReference type="InterPro" id="IPR033985">
    <property type="entry name" value="SusD-like_N"/>
</dbReference>
<dbReference type="Pfam" id="PF14322">
    <property type="entry name" value="SusD-like_3"/>
    <property type="match status" value="1"/>
</dbReference>
<evidence type="ECO:0000256" key="3">
    <source>
        <dbReference type="ARBA" id="ARBA00022729"/>
    </source>
</evidence>
<dbReference type="Pfam" id="PF07980">
    <property type="entry name" value="SusD_RagB"/>
    <property type="match status" value="1"/>
</dbReference>
<sequence length="513" mass="57933">MNRNLIYIMVALITLASCNKDFLSLTPDSEPNADDFYETAEQFQQAVNGVYETLRTTVNESGYLMGEMRSDNTHYDYYPPDRGIHIIRRENIDDFLDDSQNQWTNDYFNNCYAGIARANTILDRIEQATFDQAAKDPIIGEAKFLRAYYYFNLVRYFGGVPLYLKEVLKEADAFLPRATVDEVYNTIISDAQDAIAKLPAPAFPQNGRANKGSASTLLAEVYMTRKDFASAEPLLRSVSTMGYSLLPNYADVFLPSNKNSRESIFEIQFMMGDQGQQSMFTYWFIPKSTNVELITGVTSNTLNYGGWNVPTDDMMNSYESGDSRKDASVGIAEGVVGGDGNFIIQAVKSSEGYTLPAGKVAKPFVKKYLHTHSRERNTDDNWPVYRYSDALLMLAECLNENGNAGEALEYINQVRKRAGASLQPVTASGKEELATAIDHERRIELAYENHRWHDLVRTGKAIEIMNAHGVAMKQQYNVIARNAYTVNENRLIFPIPYLEMQLNNQLTQNPGYN</sequence>
<keyword evidence="9" id="KW-1185">Reference proteome</keyword>
<organism evidence="8 9">
    <name type="scientific">Olivibacter domesticus</name>
    <name type="common">Pseudosphingobacterium domesticum</name>
    <dbReference type="NCBI Taxonomy" id="407022"/>
    <lineage>
        <taxon>Bacteria</taxon>
        <taxon>Pseudomonadati</taxon>
        <taxon>Bacteroidota</taxon>
        <taxon>Sphingobacteriia</taxon>
        <taxon>Sphingobacteriales</taxon>
        <taxon>Sphingobacteriaceae</taxon>
        <taxon>Olivibacter</taxon>
    </lineage>
</organism>